<comment type="caution">
    <text evidence="3">The sequence shown here is derived from an EMBL/GenBank/DDBJ whole genome shotgun (WGS) entry which is preliminary data.</text>
</comment>
<dbReference type="PANTHER" id="PTHR38422">
    <property type="entry name" value="SOMETHING ABOUT SILENCING PROTEIN 4"/>
    <property type="match status" value="1"/>
</dbReference>
<dbReference type="PANTHER" id="PTHR38422:SF1">
    <property type="entry name" value="SOMETHING ABOUT SILENCING PROTEIN 4"/>
    <property type="match status" value="1"/>
</dbReference>
<feature type="compositionally biased region" description="Basic residues" evidence="1">
    <location>
        <begin position="239"/>
        <end position="249"/>
    </location>
</feature>
<dbReference type="OrthoDB" id="1938992at2759"/>
<dbReference type="InterPro" id="IPR029184">
    <property type="entry name" value="Sas4_dom"/>
</dbReference>
<dbReference type="Pfam" id="PF15460">
    <property type="entry name" value="SAS4"/>
    <property type="match status" value="1"/>
</dbReference>
<dbReference type="AlphaFoldDB" id="A0A9W4U4D8"/>
<evidence type="ECO:0000259" key="2">
    <source>
        <dbReference type="Pfam" id="PF15460"/>
    </source>
</evidence>
<feature type="region of interest" description="Disordered" evidence="1">
    <location>
        <begin position="515"/>
        <end position="539"/>
    </location>
</feature>
<evidence type="ECO:0000313" key="3">
    <source>
        <dbReference type="EMBL" id="CAI6278423.1"/>
    </source>
</evidence>
<proteinExistence type="predicted"/>
<dbReference type="Proteomes" id="UP001152607">
    <property type="component" value="Unassembled WGS sequence"/>
</dbReference>
<feature type="compositionally biased region" description="Low complexity" evidence="1">
    <location>
        <begin position="421"/>
        <end position="435"/>
    </location>
</feature>
<feature type="compositionally biased region" description="Acidic residues" evidence="1">
    <location>
        <begin position="389"/>
        <end position="398"/>
    </location>
</feature>
<organism evidence="3 4">
    <name type="scientific">Periconia digitata</name>
    <dbReference type="NCBI Taxonomy" id="1303443"/>
    <lineage>
        <taxon>Eukaryota</taxon>
        <taxon>Fungi</taxon>
        <taxon>Dikarya</taxon>
        <taxon>Ascomycota</taxon>
        <taxon>Pezizomycotina</taxon>
        <taxon>Dothideomycetes</taxon>
        <taxon>Pleosporomycetidae</taxon>
        <taxon>Pleosporales</taxon>
        <taxon>Massarineae</taxon>
        <taxon>Periconiaceae</taxon>
        <taxon>Periconia</taxon>
    </lineage>
</organism>
<protein>
    <recommendedName>
        <fullName evidence="2">Something about silencing protein 4 domain-containing protein</fullName>
    </recommendedName>
</protein>
<reference evidence="3" key="1">
    <citation type="submission" date="2023-01" db="EMBL/GenBank/DDBJ databases">
        <authorList>
            <person name="Van Ghelder C."/>
            <person name="Rancurel C."/>
        </authorList>
    </citation>
    <scope>NUCLEOTIDE SEQUENCE</scope>
    <source>
        <strain evidence="3">CNCM I-4278</strain>
    </source>
</reference>
<feature type="region of interest" description="Disordered" evidence="1">
    <location>
        <begin position="1"/>
        <end position="179"/>
    </location>
</feature>
<feature type="compositionally biased region" description="Basic and acidic residues" evidence="1">
    <location>
        <begin position="164"/>
        <end position="179"/>
    </location>
</feature>
<dbReference type="GO" id="GO:0004402">
    <property type="term" value="F:histone acetyltransferase activity"/>
    <property type="evidence" value="ECO:0007669"/>
    <property type="project" value="TreeGrafter"/>
</dbReference>
<sequence length="539" mass="59810">MLQAMANLIRPATERRVQRLNRSRSPPAAPPSAPTGSVTSIFHVDNDENEISPRPSTSRRTPRNAVLPPPSDEIISHKKTPTPTPPRSSRKRPASAIEDASTDPRPPTKVTVTQPHGELLRITNGVPAGLGIGADQLPSANSTPVPPRLAAPVRTPQQPGSANTDKRSLRSHDGGSRLKSDLATYFSGYDDIIAGVEKSPEFLGVDVPIYIADEPIKTAKSLQEPPTPNASRKSVSPSRSRKPRAHTPTRRSSAAPIPQPSHTSTSYQELDYSSITDIPTETDDDPLADSFYFAQHRRAERKEKQLRNIEKERAMHEKVQLERLLDGLQGPDWLKVMGISGVTDGEKKDWEPKRDFFVREVEALVDKFRLWKEQEKRVRAEKEAALAKEEEEEDESSESDQSHHHPSKKPNGKHYSHHPASHLTTTTTSTTSKPHISPPKPRRPPRPHGFFLPIAPPEPKGPFTSFFSKPHLRAAALGKHRHGRNASAFGCPLPEWEDKEFALPKGFVSDEFLRANARERRRRKRESVGGGKKKAGDGL</sequence>
<feature type="region of interest" description="Disordered" evidence="1">
    <location>
        <begin position="218"/>
        <end position="271"/>
    </location>
</feature>
<evidence type="ECO:0000256" key="1">
    <source>
        <dbReference type="SAM" id="MobiDB-lite"/>
    </source>
</evidence>
<evidence type="ECO:0000313" key="4">
    <source>
        <dbReference type="Proteomes" id="UP001152607"/>
    </source>
</evidence>
<accession>A0A9W4U4D8</accession>
<feature type="domain" description="Something about silencing protein 4" evidence="2">
    <location>
        <begin position="285"/>
        <end position="380"/>
    </location>
</feature>
<feature type="compositionally biased region" description="Basic residues" evidence="1">
    <location>
        <begin position="404"/>
        <end position="420"/>
    </location>
</feature>
<keyword evidence="4" id="KW-1185">Reference proteome</keyword>
<feature type="compositionally biased region" description="Polar residues" evidence="1">
    <location>
        <begin position="260"/>
        <end position="271"/>
    </location>
</feature>
<dbReference type="InterPro" id="IPR038988">
    <property type="entry name" value="Sas4"/>
</dbReference>
<dbReference type="EMBL" id="CAOQHR010000001">
    <property type="protein sequence ID" value="CAI6278423.1"/>
    <property type="molecule type" value="Genomic_DNA"/>
</dbReference>
<gene>
    <name evidence="3" type="ORF">PDIGIT_LOCUS2007</name>
</gene>
<name>A0A9W4U4D8_9PLEO</name>
<dbReference type="GO" id="GO:0033255">
    <property type="term" value="C:SAS acetyltransferase complex"/>
    <property type="evidence" value="ECO:0007669"/>
    <property type="project" value="InterPro"/>
</dbReference>
<feature type="region of interest" description="Disordered" evidence="1">
    <location>
        <begin position="382"/>
        <end position="467"/>
    </location>
</feature>